<dbReference type="EMBL" id="BQNB010017946">
    <property type="protein sequence ID" value="GJT68977.1"/>
    <property type="molecule type" value="Genomic_DNA"/>
</dbReference>
<sequence>MFHRLGRYPMSVRVFPNPILFLAGPKSSWEHGQQHPVILVGGKEMAFRNFNYTEDDDDLAFLPKEPSPDFSIGSPSVSVNTEPLKANKEPDIHPVEVTVDSGESPKPELFIVSDDDDGLPDVLELKDSIAFHLKISAITLPAWKNHLDNHMDLELLDLHNRWRGLGRKSVRGYGLSSKVTSLEAEKARLEAIEVALRKVVKELKHDRREVVSKVIPYAVMELIHSDDMGSLVGKLVSSAIVYGRCRAFEQVADMKKPFDLSKVKVYRSSYKKDHTQASNDLAIATFPWLDKFMADPSALIEALLPKATPSSVPVFNLMSPPADASIVKPQSSQPYCRQTSCANPKGRFPWRTESLIMFEELEDF</sequence>
<name>A0ABQ5G2A8_9ASTR</name>
<evidence type="ECO:0000313" key="2">
    <source>
        <dbReference type="Proteomes" id="UP001151760"/>
    </source>
</evidence>
<gene>
    <name evidence="1" type="ORF">Tco_1028263</name>
</gene>
<accession>A0ABQ5G2A8</accession>
<evidence type="ECO:0000313" key="1">
    <source>
        <dbReference type="EMBL" id="GJT68977.1"/>
    </source>
</evidence>
<protein>
    <submittedName>
        <fullName evidence="1">Uncharacterized protein</fullName>
    </submittedName>
</protein>
<reference evidence="1" key="1">
    <citation type="journal article" date="2022" name="Int. J. Mol. Sci.">
        <title>Draft Genome of Tanacetum Coccineum: Genomic Comparison of Closely Related Tanacetum-Family Plants.</title>
        <authorList>
            <person name="Yamashiro T."/>
            <person name="Shiraishi A."/>
            <person name="Nakayama K."/>
            <person name="Satake H."/>
        </authorList>
    </citation>
    <scope>NUCLEOTIDE SEQUENCE</scope>
</reference>
<organism evidence="1 2">
    <name type="scientific">Tanacetum coccineum</name>
    <dbReference type="NCBI Taxonomy" id="301880"/>
    <lineage>
        <taxon>Eukaryota</taxon>
        <taxon>Viridiplantae</taxon>
        <taxon>Streptophyta</taxon>
        <taxon>Embryophyta</taxon>
        <taxon>Tracheophyta</taxon>
        <taxon>Spermatophyta</taxon>
        <taxon>Magnoliopsida</taxon>
        <taxon>eudicotyledons</taxon>
        <taxon>Gunneridae</taxon>
        <taxon>Pentapetalae</taxon>
        <taxon>asterids</taxon>
        <taxon>campanulids</taxon>
        <taxon>Asterales</taxon>
        <taxon>Asteraceae</taxon>
        <taxon>Asteroideae</taxon>
        <taxon>Anthemideae</taxon>
        <taxon>Anthemidinae</taxon>
        <taxon>Tanacetum</taxon>
    </lineage>
</organism>
<comment type="caution">
    <text evidence="1">The sequence shown here is derived from an EMBL/GenBank/DDBJ whole genome shotgun (WGS) entry which is preliminary data.</text>
</comment>
<keyword evidence="2" id="KW-1185">Reference proteome</keyword>
<reference evidence="1" key="2">
    <citation type="submission" date="2022-01" db="EMBL/GenBank/DDBJ databases">
        <authorList>
            <person name="Yamashiro T."/>
            <person name="Shiraishi A."/>
            <person name="Satake H."/>
            <person name="Nakayama K."/>
        </authorList>
    </citation>
    <scope>NUCLEOTIDE SEQUENCE</scope>
</reference>
<proteinExistence type="predicted"/>
<dbReference type="Proteomes" id="UP001151760">
    <property type="component" value="Unassembled WGS sequence"/>
</dbReference>